<reference evidence="2" key="1">
    <citation type="submission" date="2023-07" db="EMBL/GenBank/DDBJ databases">
        <title>Draft genome sequence of the endophytic actinobacterium Streptomyces justiciae WPN32, a potential antibiotic producer.</title>
        <authorList>
            <person name="Yasawong M."/>
            <person name="Pana W."/>
            <person name="Ganta P."/>
            <person name="Santapan N."/>
            <person name="Songngamsuk T."/>
            <person name="Phatcharaharikarn M."/>
            <person name="Kerdtoob S."/>
            <person name="Nantapong N."/>
        </authorList>
    </citation>
    <scope>NUCLEOTIDE SEQUENCE [LARGE SCALE GENOMIC DNA]</scope>
    <source>
        <strain evidence="2">WPN32</strain>
    </source>
</reference>
<sequence length="320" mass="35482">MSARHADHRTQKAHVSAPAGVVYALVADTVKWPLYYSPIMHVERQEFDGERERLRMWSLVGGELKSWTSWRRLDPVARCVEFRQEVPAPPLHSLNGTVQVRSEGPQDSDVEVTYGFSLAGDLAADTALVERIGEGHDLAQRRALSEVAALAERWDQLDELVLSFEESVRVDGPAELVYDFLYRAADWPAVVPHITRVDLTEDVPGVQRVTVETVTEDGPETTEAVRICFPHAGRIVYKTTATPALLEAHTGEWSVVPDEHGATVIAQHNVLLNEQTVATLLGENTDPAEARRQVREVIGRNSRALLAQAAQHAKNAVRTL</sequence>
<dbReference type="Pfam" id="PF10604">
    <property type="entry name" value="Polyketide_cyc2"/>
    <property type="match status" value="1"/>
</dbReference>
<organism evidence="1 2">
    <name type="scientific">Streptomyces justiciae</name>
    <dbReference type="NCBI Taxonomy" id="2780140"/>
    <lineage>
        <taxon>Bacteria</taxon>
        <taxon>Bacillati</taxon>
        <taxon>Actinomycetota</taxon>
        <taxon>Actinomycetes</taxon>
        <taxon>Kitasatosporales</taxon>
        <taxon>Streptomycetaceae</taxon>
        <taxon>Streptomyces</taxon>
    </lineage>
</organism>
<proteinExistence type="predicted"/>
<gene>
    <name evidence="1" type="ORF">RQC66_42635</name>
</gene>
<dbReference type="InterPro" id="IPR019587">
    <property type="entry name" value="Polyketide_cyclase/dehydratase"/>
</dbReference>
<name>A0ABU3M7G2_9ACTN</name>
<evidence type="ECO:0000313" key="1">
    <source>
        <dbReference type="EMBL" id="MDT7847434.1"/>
    </source>
</evidence>
<accession>A0ABU3M7G2</accession>
<dbReference type="RefSeq" id="WP_314207632.1">
    <property type="nucleotide sequence ID" value="NZ_JAVTLL010000049.1"/>
</dbReference>
<dbReference type="EMBL" id="JAVTLL010000049">
    <property type="protein sequence ID" value="MDT7847434.1"/>
    <property type="molecule type" value="Genomic_DNA"/>
</dbReference>
<evidence type="ECO:0000313" key="2">
    <source>
        <dbReference type="Proteomes" id="UP001257948"/>
    </source>
</evidence>
<dbReference type="CDD" id="cd08861">
    <property type="entry name" value="OtcD1_ARO-CYC_like"/>
    <property type="match status" value="2"/>
</dbReference>
<keyword evidence="2" id="KW-1185">Reference proteome</keyword>
<dbReference type="InterPro" id="IPR023393">
    <property type="entry name" value="START-like_dom_sf"/>
</dbReference>
<protein>
    <submittedName>
        <fullName evidence="1">Aromatase/cyclase</fullName>
    </submittedName>
</protein>
<dbReference type="SUPFAM" id="SSF55961">
    <property type="entry name" value="Bet v1-like"/>
    <property type="match status" value="2"/>
</dbReference>
<dbReference type="Gene3D" id="3.30.530.20">
    <property type="match status" value="2"/>
</dbReference>
<dbReference type="Proteomes" id="UP001257948">
    <property type="component" value="Unassembled WGS sequence"/>
</dbReference>
<comment type="caution">
    <text evidence="1">The sequence shown here is derived from an EMBL/GenBank/DDBJ whole genome shotgun (WGS) entry which is preliminary data.</text>
</comment>